<proteinExistence type="predicted"/>
<dbReference type="EMBL" id="GGEC01068361">
    <property type="protein sequence ID" value="MBX48845.1"/>
    <property type="molecule type" value="Transcribed_RNA"/>
</dbReference>
<evidence type="ECO:0000313" key="1">
    <source>
        <dbReference type="EMBL" id="MBX48845.1"/>
    </source>
</evidence>
<name>A0A2P2P250_RHIMU</name>
<protein>
    <submittedName>
        <fullName evidence="1">Uncharacterized protein</fullName>
    </submittedName>
</protein>
<organism evidence="1">
    <name type="scientific">Rhizophora mucronata</name>
    <name type="common">Asiatic mangrove</name>
    <dbReference type="NCBI Taxonomy" id="61149"/>
    <lineage>
        <taxon>Eukaryota</taxon>
        <taxon>Viridiplantae</taxon>
        <taxon>Streptophyta</taxon>
        <taxon>Embryophyta</taxon>
        <taxon>Tracheophyta</taxon>
        <taxon>Spermatophyta</taxon>
        <taxon>Magnoliopsida</taxon>
        <taxon>eudicotyledons</taxon>
        <taxon>Gunneridae</taxon>
        <taxon>Pentapetalae</taxon>
        <taxon>rosids</taxon>
        <taxon>fabids</taxon>
        <taxon>Malpighiales</taxon>
        <taxon>Rhizophoraceae</taxon>
        <taxon>Rhizophora</taxon>
    </lineage>
</organism>
<accession>A0A2P2P250</accession>
<reference evidence="1" key="1">
    <citation type="submission" date="2018-02" db="EMBL/GenBank/DDBJ databases">
        <title>Rhizophora mucronata_Transcriptome.</title>
        <authorList>
            <person name="Meera S.P."/>
            <person name="Sreeshan A."/>
            <person name="Augustine A."/>
        </authorList>
    </citation>
    <scope>NUCLEOTIDE SEQUENCE</scope>
    <source>
        <tissue evidence="1">Leaf</tissue>
    </source>
</reference>
<sequence length="40" mass="4634">MFISCFSLRLPDDLEMLRGCQKTNGCVLDLVFDSIYITYL</sequence>
<dbReference type="AlphaFoldDB" id="A0A2P2P250"/>